<accession>A0ACB0KNA4</accession>
<comment type="caution">
    <text evidence="1">The sequence shown here is derived from an EMBL/GenBank/DDBJ whole genome shotgun (WGS) entry which is preliminary data.</text>
</comment>
<protein>
    <submittedName>
        <fullName evidence="1">Uncharacterized protein</fullName>
    </submittedName>
</protein>
<organism evidence="1 2">
    <name type="scientific">Trifolium pratense</name>
    <name type="common">Red clover</name>
    <dbReference type="NCBI Taxonomy" id="57577"/>
    <lineage>
        <taxon>Eukaryota</taxon>
        <taxon>Viridiplantae</taxon>
        <taxon>Streptophyta</taxon>
        <taxon>Embryophyta</taxon>
        <taxon>Tracheophyta</taxon>
        <taxon>Spermatophyta</taxon>
        <taxon>Magnoliopsida</taxon>
        <taxon>eudicotyledons</taxon>
        <taxon>Gunneridae</taxon>
        <taxon>Pentapetalae</taxon>
        <taxon>rosids</taxon>
        <taxon>fabids</taxon>
        <taxon>Fabales</taxon>
        <taxon>Fabaceae</taxon>
        <taxon>Papilionoideae</taxon>
        <taxon>50 kb inversion clade</taxon>
        <taxon>NPAAA clade</taxon>
        <taxon>Hologalegina</taxon>
        <taxon>IRL clade</taxon>
        <taxon>Trifolieae</taxon>
        <taxon>Trifolium</taxon>
    </lineage>
</organism>
<sequence length="158" mass="17649">MRCRLAQQTWFCSSLGLHVPSQRSLQDWLVEWLINKNVLASQLFGITLWKVWQGRNQLVFQNTPYDSRLIASTTADFTMEFNGANSSEVVVVAANHSTEPWCLPPIGKSKPNVDAGCFDDGFMGCGMVIRDNIGSVIFAATKLEKLKLWYLDAASIGF</sequence>
<evidence type="ECO:0000313" key="1">
    <source>
        <dbReference type="EMBL" id="CAJ2657983.1"/>
    </source>
</evidence>
<gene>
    <name evidence="1" type="ORF">MILVUS5_LOCUS24444</name>
</gene>
<keyword evidence="2" id="KW-1185">Reference proteome</keyword>
<dbReference type="Proteomes" id="UP001177021">
    <property type="component" value="Unassembled WGS sequence"/>
</dbReference>
<name>A0ACB0KNA4_TRIPR</name>
<dbReference type="EMBL" id="CASHSV030000311">
    <property type="protein sequence ID" value="CAJ2657983.1"/>
    <property type="molecule type" value="Genomic_DNA"/>
</dbReference>
<evidence type="ECO:0000313" key="2">
    <source>
        <dbReference type="Proteomes" id="UP001177021"/>
    </source>
</evidence>
<proteinExistence type="predicted"/>
<reference evidence="1" key="1">
    <citation type="submission" date="2023-10" db="EMBL/GenBank/DDBJ databases">
        <authorList>
            <person name="Rodriguez Cubillos JULIANA M."/>
            <person name="De Vega J."/>
        </authorList>
    </citation>
    <scope>NUCLEOTIDE SEQUENCE</scope>
</reference>